<keyword evidence="3" id="KW-1185">Reference proteome</keyword>
<keyword evidence="1" id="KW-0732">Signal</keyword>
<evidence type="ECO:0000256" key="1">
    <source>
        <dbReference type="SAM" id="SignalP"/>
    </source>
</evidence>
<evidence type="ECO:0000313" key="3">
    <source>
        <dbReference type="Proteomes" id="UP000256388"/>
    </source>
</evidence>
<gene>
    <name evidence="2" type="ORF">DFR64_2082</name>
</gene>
<dbReference type="OrthoDB" id="2629153at2"/>
<organism evidence="2 3">
    <name type="scientific">Pelolinea submarina</name>
    <dbReference type="NCBI Taxonomy" id="913107"/>
    <lineage>
        <taxon>Bacteria</taxon>
        <taxon>Bacillati</taxon>
        <taxon>Chloroflexota</taxon>
        <taxon>Anaerolineae</taxon>
        <taxon>Anaerolineales</taxon>
        <taxon>Anaerolineaceae</taxon>
        <taxon>Pelolinea</taxon>
    </lineage>
</organism>
<feature type="chain" id="PRO_5030063555" description="LysM domain-containing protein" evidence="1">
    <location>
        <begin position="26"/>
        <end position="158"/>
    </location>
</feature>
<dbReference type="AlphaFoldDB" id="A0A347ZP75"/>
<dbReference type="EMBL" id="QUMS01000002">
    <property type="protein sequence ID" value="REG08707.1"/>
    <property type="molecule type" value="Genomic_DNA"/>
</dbReference>
<reference evidence="2 3" key="1">
    <citation type="submission" date="2018-08" db="EMBL/GenBank/DDBJ databases">
        <title>Genomic Encyclopedia of Type Strains, Phase IV (KMG-IV): sequencing the most valuable type-strain genomes for metagenomic binning, comparative biology and taxonomic classification.</title>
        <authorList>
            <person name="Goeker M."/>
        </authorList>
    </citation>
    <scope>NUCLEOTIDE SEQUENCE [LARGE SCALE GENOMIC DNA]</scope>
    <source>
        <strain evidence="2 3">DSM 23923</strain>
    </source>
</reference>
<comment type="caution">
    <text evidence="2">The sequence shown here is derived from an EMBL/GenBank/DDBJ whole genome shotgun (WGS) entry which is preliminary data.</text>
</comment>
<dbReference type="RefSeq" id="WP_116225354.1">
    <property type="nucleotide sequence ID" value="NZ_AP018437.1"/>
</dbReference>
<feature type="signal peptide" evidence="1">
    <location>
        <begin position="1"/>
        <end position="25"/>
    </location>
</feature>
<sequence length="158" mass="17156">MKRALAGLVLLCFALLACTPRQTTAAISTAESALIDFIQALSDGNYERAAQLYGGSYEQLRAMNPQNDPDDLAGLWQAGCEVNGLVCLPVGRVIERTKVSEEEMQFIVEFRENDGQVFSLGPCCGAEENAAAPRSAFEFHVLNQNGFPLIMDMPALIP</sequence>
<evidence type="ECO:0008006" key="4">
    <source>
        <dbReference type="Google" id="ProtNLM"/>
    </source>
</evidence>
<dbReference type="Proteomes" id="UP000256388">
    <property type="component" value="Unassembled WGS sequence"/>
</dbReference>
<protein>
    <recommendedName>
        <fullName evidence="4">LysM domain-containing protein</fullName>
    </recommendedName>
</protein>
<proteinExistence type="predicted"/>
<dbReference type="PROSITE" id="PS51257">
    <property type="entry name" value="PROKAR_LIPOPROTEIN"/>
    <property type="match status" value="1"/>
</dbReference>
<accession>A0A347ZP75</accession>
<evidence type="ECO:0000313" key="2">
    <source>
        <dbReference type="EMBL" id="REG08707.1"/>
    </source>
</evidence>
<name>A0A347ZP75_9CHLR</name>